<dbReference type="PROSITE" id="PS50111">
    <property type="entry name" value="CHEMOTAXIS_TRANSDUC_2"/>
    <property type="match status" value="1"/>
</dbReference>
<keyword evidence="5" id="KW-1133">Transmembrane helix</keyword>
<feature type="transmembrane region" description="Helical" evidence="5">
    <location>
        <begin position="207"/>
        <end position="226"/>
    </location>
</feature>
<feature type="transmembrane region" description="Helical" evidence="5">
    <location>
        <begin position="22"/>
        <end position="42"/>
    </location>
</feature>
<evidence type="ECO:0000259" key="7">
    <source>
        <dbReference type="PROSITE" id="PS50885"/>
    </source>
</evidence>
<dbReference type="CDD" id="cd11386">
    <property type="entry name" value="MCP_signal"/>
    <property type="match status" value="1"/>
</dbReference>
<dbReference type="EMBL" id="FQUG01000007">
    <property type="protein sequence ID" value="SHF12915.1"/>
    <property type="molecule type" value="Genomic_DNA"/>
</dbReference>
<dbReference type="PANTHER" id="PTHR32089:SF112">
    <property type="entry name" value="LYSOZYME-LIKE PROTEIN-RELATED"/>
    <property type="match status" value="1"/>
</dbReference>
<accession>A0A1M4Z4L0</accession>
<dbReference type="Pfam" id="PF12729">
    <property type="entry name" value="4HB_MCP_1"/>
    <property type="match status" value="1"/>
</dbReference>
<dbReference type="InterPro" id="IPR004089">
    <property type="entry name" value="MCPsignal_dom"/>
</dbReference>
<dbReference type="Gene3D" id="6.10.340.10">
    <property type="match status" value="1"/>
</dbReference>
<evidence type="ECO:0000256" key="3">
    <source>
        <dbReference type="PROSITE-ProRule" id="PRU00284"/>
    </source>
</evidence>
<dbReference type="SUPFAM" id="SSF58104">
    <property type="entry name" value="Methyl-accepting chemotaxis protein (MCP) signaling domain"/>
    <property type="match status" value="1"/>
</dbReference>
<gene>
    <name evidence="8" type="ORF">SAMN02745190_01917</name>
</gene>
<evidence type="ECO:0000256" key="4">
    <source>
        <dbReference type="SAM" id="MobiDB-lite"/>
    </source>
</evidence>
<dbReference type="InterPro" id="IPR003660">
    <property type="entry name" value="HAMP_dom"/>
</dbReference>
<protein>
    <submittedName>
        <fullName evidence="8">Methyl-accepting chemotaxis protein</fullName>
    </submittedName>
</protein>
<dbReference type="PROSITE" id="PS50885">
    <property type="entry name" value="HAMP"/>
    <property type="match status" value="1"/>
</dbReference>
<feature type="region of interest" description="Disordered" evidence="4">
    <location>
        <begin position="532"/>
        <end position="565"/>
    </location>
</feature>
<keyword evidence="5" id="KW-0812">Transmembrane</keyword>
<reference evidence="8 9" key="1">
    <citation type="submission" date="2016-11" db="EMBL/GenBank/DDBJ databases">
        <authorList>
            <person name="Jaros S."/>
            <person name="Januszkiewicz K."/>
            <person name="Wedrychowicz H."/>
        </authorList>
    </citation>
    <scope>NUCLEOTIDE SEQUENCE [LARGE SCALE GENOMIC DNA]</scope>
    <source>
        <strain evidence="8 9">DSM 10502</strain>
    </source>
</reference>
<dbReference type="InterPro" id="IPR024478">
    <property type="entry name" value="HlyB_4HB_MCP"/>
</dbReference>
<dbReference type="Proteomes" id="UP000184404">
    <property type="component" value="Unassembled WGS sequence"/>
</dbReference>
<dbReference type="GO" id="GO:0016020">
    <property type="term" value="C:membrane"/>
    <property type="evidence" value="ECO:0007669"/>
    <property type="project" value="InterPro"/>
</dbReference>
<feature type="compositionally biased region" description="Low complexity" evidence="4">
    <location>
        <begin position="550"/>
        <end position="565"/>
    </location>
</feature>
<organism evidence="8 9">
    <name type="scientific">Schwartzia succinivorans DSM 10502</name>
    <dbReference type="NCBI Taxonomy" id="1123243"/>
    <lineage>
        <taxon>Bacteria</taxon>
        <taxon>Bacillati</taxon>
        <taxon>Bacillota</taxon>
        <taxon>Negativicutes</taxon>
        <taxon>Selenomonadales</taxon>
        <taxon>Selenomonadaceae</taxon>
        <taxon>Schwartzia</taxon>
    </lineage>
</organism>
<keyword evidence="1 3" id="KW-0807">Transducer</keyword>
<dbReference type="PANTHER" id="PTHR32089">
    <property type="entry name" value="METHYL-ACCEPTING CHEMOTAXIS PROTEIN MCPB"/>
    <property type="match status" value="1"/>
</dbReference>
<comment type="similarity">
    <text evidence="2">Belongs to the methyl-accepting chemotaxis (MCP) protein family.</text>
</comment>
<evidence type="ECO:0000313" key="9">
    <source>
        <dbReference type="Proteomes" id="UP000184404"/>
    </source>
</evidence>
<name>A0A1M4Z4L0_9FIRM</name>
<proteinExistence type="inferred from homology"/>
<dbReference type="SMART" id="SM00283">
    <property type="entry name" value="MA"/>
    <property type="match status" value="1"/>
</dbReference>
<evidence type="ECO:0000259" key="6">
    <source>
        <dbReference type="PROSITE" id="PS50111"/>
    </source>
</evidence>
<keyword evidence="5" id="KW-0472">Membrane</keyword>
<dbReference type="AlphaFoldDB" id="A0A1M4Z4L0"/>
<dbReference type="STRING" id="1123243.SAMN02745190_01917"/>
<evidence type="ECO:0000313" key="8">
    <source>
        <dbReference type="EMBL" id="SHF12915.1"/>
    </source>
</evidence>
<feature type="domain" description="HAMP" evidence="7">
    <location>
        <begin position="228"/>
        <end position="281"/>
    </location>
</feature>
<dbReference type="Gene3D" id="1.10.287.950">
    <property type="entry name" value="Methyl-accepting chemotaxis protein"/>
    <property type="match status" value="1"/>
</dbReference>
<dbReference type="GO" id="GO:0007165">
    <property type="term" value="P:signal transduction"/>
    <property type="evidence" value="ECO:0007669"/>
    <property type="project" value="UniProtKB-KW"/>
</dbReference>
<keyword evidence="9" id="KW-1185">Reference proteome</keyword>
<evidence type="ECO:0000256" key="5">
    <source>
        <dbReference type="SAM" id="Phobius"/>
    </source>
</evidence>
<feature type="domain" description="Methyl-accepting transducer" evidence="6">
    <location>
        <begin position="300"/>
        <end position="571"/>
    </location>
</feature>
<sequence length="586" mass="62818">MELNANDKEGVLFMKWLDNIRVAYKLAILAVIAIFGMGLVGFSGYSAIRSAEEALDEIYGSSVVALGIVGEANTQMRYSQAMAVTTTTSVGNHERVKMLTDNFHRAAGIVDKSIKDYDALPYKNEAGTALMKKIAAEWAEQKPIFEKTCQLAADGKQAEAFEYYTKNGATHAASIGKNLNELLALETANAKRLADENKAEMEQTIRFMVIELIVILAVAIFCVLVISKKITNPLDVTMAALAKMRDGDFVVTNRTIDREDEFGELADMVVDVRKSLNTLMRQTNESAEHLAAASEELTASSQQAAQASSMVANSVTDAAGATAEQQTYVNDAMESINHTAESIDRLNRTAETVSHHAAESKNEAEEGSKAIQQAVEQIMSVEKIVNNSAATVDKLGKSSQEIGQIVSDISEIAEQTNLLALNAAIEAARAGENGRGFSVVAEEVRKLAEQSQEAAQRITTLIGGIQADTNEAVQSMQEGSSAVKAGTESVSKLKEAFDRIQTAALGVSEQADAITAEVHAVAQETTNVKEKSSRILEKGSQVSGEMENVSAASEEQSASASEIASASNSLSELAQGLQNSLHKFKF</sequence>
<dbReference type="Pfam" id="PF00015">
    <property type="entry name" value="MCPsignal"/>
    <property type="match status" value="1"/>
</dbReference>
<evidence type="ECO:0000256" key="2">
    <source>
        <dbReference type="ARBA" id="ARBA00029447"/>
    </source>
</evidence>
<evidence type="ECO:0000256" key="1">
    <source>
        <dbReference type="ARBA" id="ARBA00023224"/>
    </source>
</evidence>